<dbReference type="EMBL" id="JW872905">
    <property type="protein sequence ID" value="AFP05423.1"/>
    <property type="molecule type" value="mRNA"/>
</dbReference>
<dbReference type="PANTHER" id="PTHR19282:SF380">
    <property type="entry name" value="TETRASPANIN-8"/>
    <property type="match status" value="1"/>
</dbReference>
<dbReference type="AlphaFoldDB" id="V9L257"/>
<feature type="transmembrane region" description="Helical" evidence="7">
    <location>
        <begin position="53"/>
        <end position="76"/>
    </location>
</feature>
<proteinExistence type="evidence at transcript level"/>
<dbReference type="SUPFAM" id="SSF48652">
    <property type="entry name" value="Tetraspanin"/>
    <property type="match status" value="1"/>
</dbReference>
<keyword evidence="3 7" id="KW-0812">Transmembrane</keyword>
<dbReference type="InterPro" id="IPR000301">
    <property type="entry name" value="Tetraspanin_animals"/>
</dbReference>
<keyword evidence="5 7" id="KW-0472">Membrane</keyword>
<accession>V9L257</accession>
<dbReference type="InterPro" id="IPR018503">
    <property type="entry name" value="Tetraspanin_CS"/>
</dbReference>
<organism evidence="8">
    <name type="scientific">Callorhinchus milii</name>
    <name type="common">Ghost shark</name>
    <dbReference type="NCBI Taxonomy" id="7868"/>
    <lineage>
        <taxon>Eukaryota</taxon>
        <taxon>Metazoa</taxon>
        <taxon>Chordata</taxon>
        <taxon>Craniata</taxon>
        <taxon>Vertebrata</taxon>
        <taxon>Chondrichthyes</taxon>
        <taxon>Holocephali</taxon>
        <taxon>Chimaeriformes</taxon>
        <taxon>Callorhinchidae</taxon>
        <taxon>Callorhinchus</taxon>
    </lineage>
</organism>
<evidence type="ECO:0000256" key="4">
    <source>
        <dbReference type="ARBA" id="ARBA00022989"/>
    </source>
</evidence>
<feature type="disulfide bond" evidence="6">
    <location>
        <begin position="145"/>
        <end position="174"/>
    </location>
</feature>
<evidence type="ECO:0000313" key="8">
    <source>
        <dbReference type="EMBL" id="AFP05423.1"/>
    </source>
</evidence>
<evidence type="ECO:0000256" key="3">
    <source>
        <dbReference type="ARBA" id="ARBA00022692"/>
    </source>
</evidence>
<comment type="subcellular location">
    <subcellularLocation>
        <location evidence="1 7">Membrane</location>
        <topology evidence="1 7">Multi-pass membrane protein</topology>
    </subcellularLocation>
</comment>
<evidence type="ECO:0000256" key="2">
    <source>
        <dbReference type="ARBA" id="ARBA00006840"/>
    </source>
</evidence>
<dbReference type="Gene3D" id="1.10.1450.10">
    <property type="entry name" value="Tetraspanin"/>
    <property type="match status" value="1"/>
</dbReference>
<dbReference type="PRINTS" id="PR00259">
    <property type="entry name" value="TMFOUR"/>
</dbReference>
<dbReference type="InterPro" id="IPR018499">
    <property type="entry name" value="Tetraspanin/Peripherin"/>
</dbReference>
<name>V9L257_CALMI</name>
<dbReference type="PANTHER" id="PTHR19282">
    <property type="entry name" value="TETRASPANIN"/>
    <property type="match status" value="1"/>
</dbReference>
<dbReference type="PIRSF" id="PIRSF002419">
    <property type="entry name" value="Tetraspanin"/>
    <property type="match status" value="1"/>
</dbReference>
<comment type="similarity">
    <text evidence="2 7">Belongs to the tetraspanin (TM4SF) family.</text>
</comment>
<evidence type="ECO:0000256" key="1">
    <source>
        <dbReference type="ARBA" id="ARBA00004141"/>
    </source>
</evidence>
<protein>
    <recommendedName>
        <fullName evidence="7">Tetraspanin</fullName>
    </recommendedName>
</protein>
<evidence type="ECO:0000256" key="7">
    <source>
        <dbReference type="RuleBase" id="RU361218"/>
    </source>
</evidence>
<dbReference type="GO" id="GO:0005886">
    <property type="term" value="C:plasma membrane"/>
    <property type="evidence" value="ECO:0007669"/>
    <property type="project" value="TreeGrafter"/>
</dbReference>
<keyword evidence="4 7" id="KW-1133">Transmembrane helix</keyword>
<dbReference type="InterPro" id="IPR008952">
    <property type="entry name" value="Tetraspanin_EC2_sf"/>
</dbReference>
<feature type="transmembrane region" description="Helical" evidence="7">
    <location>
        <begin position="12"/>
        <end position="33"/>
    </location>
</feature>
<feature type="transmembrane region" description="Helical" evidence="7">
    <location>
        <begin position="83"/>
        <end position="107"/>
    </location>
</feature>
<feature type="transmembrane region" description="Helical" evidence="7">
    <location>
        <begin position="200"/>
        <end position="224"/>
    </location>
</feature>
<reference evidence="8" key="1">
    <citation type="journal article" date="2014" name="Nature">
        <title>Elephant shark genome provides unique insights into gnathostome evolution.</title>
        <authorList>
            <consortium name="International Elephant Shark Genome Sequencing Consortium"/>
            <person name="Venkatesh B."/>
            <person name="Lee A.P."/>
            <person name="Ravi V."/>
            <person name="Maurya A.K."/>
            <person name="Lian M.M."/>
            <person name="Swann J.B."/>
            <person name="Ohta Y."/>
            <person name="Flajnik M.F."/>
            <person name="Sutoh Y."/>
            <person name="Kasahara M."/>
            <person name="Hoon S."/>
            <person name="Gangu V."/>
            <person name="Roy S.W."/>
            <person name="Irimia M."/>
            <person name="Korzh V."/>
            <person name="Kondrychyn I."/>
            <person name="Lim Z.W."/>
            <person name="Tay B.H."/>
            <person name="Tohari S."/>
            <person name="Kong K.W."/>
            <person name="Ho S."/>
            <person name="Lorente-Galdos B."/>
            <person name="Quilez J."/>
            <person name="Marques-Bonet T."/>
            <person name="Raney B.J."/>
            <person name="Ingham P.W."/>
            <person name="Tay A."/>
            <person name="Hillier L.W."/>
            <person name="Minx P."/>
            <person name="Boehm T."/>
            <person name="Wilson R.K."/>
            <person name="Brenner S."/>
            <person name="Warren W.C."/>
        </authorList>
    </citation>
    <scope>NUCLEOTIDE SEQUENCE</scope>
    <source>
        <tissue evidence="8">Intestine</tissue>
    </source>
</reference>
<dbReference type="PROSITE" id="PS00421">
    <property type="entry name" value="TM4_1"/>
    <property type="match status" value="1"/>
</dbReference>
<keyword evidence="6" id="KW-1015">Disulfide bond</keyword>
<dbReference type="Pfam" id="PF00335">
    <property type="entry name" value="Tetraspanin"/>
    <property type="match status" value="1"/>
</dbReference>
<feature type="disulfide bond" evidence="6">
    <location>
        <begin position="146"/>
        <end position="164"/>
    </location>
</feature>
<sequence>MAGVNTCIKYSMFLFNLVFWLCGSVILGVSIWLRVSDTMPENSSLDLPSLYPAVNLMIGIGAIIMVLGFLGCCGAIKESKCMLLLFFIGLFLILALQITAGVLGAVYKSETESKLNDSLHALVPLNTQSEEIKTEIELMQEKFKCCGLLNGYKDWGSKLVPESCKCDIQSSSECIKSPDGSYWSKTCSVKIAEVLEANQMIIIGVAFGLLAVELFGLIFSMILYCQIKNK</sequence>
<evidence type="ECO:0000256" key="5">
    <source>
        <dbReference type="ARBA" id="ARBA00023136"/>
    </source>
</evidence>
<evidence type="ECO:0000256" key="6">
    <source>
        <dbReference type="PIRSR" id="PIRSR002419-1"/>
    </source>
</evidence>